<organism evidence="1 2">
    <name type="scientific">Sclerotinia sclerotiorum (strain ATCC 18683 / 1980 / Ss-1)</name>
    <name type="common">White mold</name>
    <name type="synonym">Whetzelinia sclerotiorum</name>
    <dbReference type="NCBI Taxonomy" id="665079"/>
    <lineage>
        <taxon>Eukaryota</taxon>
        <taxon>Fungi</taxon>
        <taxon>Dikarya</taxon>
        <taxon>Ascomycota</taxon>
        <taxon>Pezizomycotina</taxon>
        <taxon>Leotiomycetes</taxon>
        <taxon>Helotiales</taxon>
        <taxon>Sclerotiniaceae</taxon>
        <taxon>Sclerotinia</taxon>
    </lineage>
</organism>
<dbReference type="AlphaFoldDB" id="A7EDU5"/>
<dbReference type="RefSeq" id="XP_001595396.1">
    <property type="nucleotide sequence ID" value="XM_001595346.1"/>
</dbReference>
<dbReference type="EMBL" id="CH476624">
    <property type="protein sequence ID" value="EDO01011.1"/>
    <property type="molecule type" value="Genomic_DNA"/>
</dbReference>
<dbReference type="GeneID" id="5491699"/>
<accession>A7EDU5</accession>
<dbReference type="InParanoid" id="A7EDU5"/>
<evidence type="ECO:0000313" key="1">
    <source>
        <dbReference type="EMBL" id="EDO01011.1"/>
    </source>
</evidence>
<dbReference type="HOGENOM" id="CLU_3410774_0_0_1"/>
<reference evidence="2" key="1">
    <citation type="journal article" date="2011" name="PLoS Genet.">
        <title>Genomic analysis of the necrotrophic fungal pathogens Sclerotinia sclerotiorum and Botrytis cinerea.</title>
        <authorList>
            <person name="Amselem J."/>
            <person name="Cuomo C.A."/>
            <person name="van Kan J.A."/>
            <person name="Viaud M."/>
            <person name="Benito E.P."/>
            <person name="Couloux A."/>
            <person name="Coutinho P.M."/>
            <person name="de Vries R.P."/>
            <person name="Dyer P.S."/>
            <person name="Fillinger S."/>
            <person name="Fournier E."/>
            <person name="Gout L."/>
            <person name="Hahn M."/>
            <person name="Kohn L."/>
            <person name="Lapalu N."/>
            <person name="Plummer K.M."/>
            <person name="Pradier J.M."/>
            <person name="Quevillon E."/>
            <person name="Sharon A."/>
            <person name="Simon A."/>
            <person name="ten Have A."/>
            <person name="Tudzynski B."/>
            <person name="Tudzynski P."/>
            <person name="Wincker P."/>
            <person name="Andrew M."/>
            <person name="Anthouard V."/>
            <person name="Beever R.E."/>
            <person name="Beffa R."/>
            <person name="Benoit I."/>
            <person name="Bouzid O."/>
            <person name="Brault B."/>
            <person name="Chen Z."/>
            <person name="Choquer M."/>
            <person name="Collemare J."/>
            <person name="Cotton P."/>
            <person name="Danchin E.G."/>
            <person name="Da Silva C."/>
            <person name="Gautier A."/>
            <person name="Giraud C."/>
            <person name="Giraud T."/>
            <person name="Gonzalez C."/>
            <person name="Grossetete S."/>
            <person name="Guldener U."/>
            <person name="Henrissat B."/>
            <person name="Howlett B.J."/>
            <person name="Kodira C."/>
            <person name="Kretschmer M."/>
            <person name="Lappartient A."/>
            <person name="Leroch M."/>
            <person name="Levis C."/>
            <person name="Mauceli E."/>
            <person name="Neuveglise C."/>
            <person name="Oeser B."/>
            <person name="Pearson M."/>
            <person name="Poulain J."/>
            <person name="Poussereau N."/>
            <person name="Quesneville H."/>
            <person name="Rascle C."/>
            <person name="Schumacher J."/>
            <person name="Segurens B."/>
            <person name="Sexton A."/>
            <person name="Silva E."/>
            <person name="Sirven C."/>
            <person name="Soanes D.M."/>
            <person name="Talbot N.J."/>
            <person name="Templeton M."/>
            <person name="Yandava C."/>
            <person name="Yarden O."/>
            <person name="Zeng Q."/>
            <person name="Rollins J.A."/>
            <person name="Lebrun M.H."/>
            <person name="Dickman M."/>
        </authorList>
    </citation>
    <scope>NUCLEOTIDE SEQUENCE [LARGE SCALE GENOMIC DNA]</scope>
    <source>
        <strain evidence="2">ATCC 18683 / 1980 / Ss-1</strain>
    </source>
</reference>
<dbReference type="Proteomes" id="UP000001312">
    <property type="component" value="Unassembled WGS sequence"/>
</dbReference>
<sequence length="29" mass="3214">MFLFLFIRSRAVMGVDLNKAAGLSLGMRV</sequence>
<name>A7EDU5_SCLS1</name>
<evidence type="ECO:0000313" key="2">
    <source>
        <dbReference type="Proteomes" id="UP000001312"/>
    </source>
</evidence>
<proteinExistence type="predicted"/>
<keyword evidence="2" id="KW-1185">Reference proteome</keyword>
<dbReference type="KEGG" id="ssl:SS1G_03485"/>
<protein>
    <submittedName>
        <fullName evidence="1">Uncharacterized protein</fullName>
    </submittedName>
</protein>
<gene>
    <name evidence="1" type="ORF">SS1G_03485</name>
</gene>